<organism evidence="1 2">
    <name type="scientific">Kiloniella litopenaei</name>
    <dbReference type="NCBI Taxonomy" id="1549748"/>
    <lineage>
        <taxon>Bacteria</taxon>
        <taxon>Pseudomonadati</taxon>
        <taxon>Pseudomonadota</taxon>
        <taxon>Alphaproteobacteria</taxon>
        <taxon>Rhodospirillales</taxon>
        <taxon>Kiloniellaceae</taxon>
        <taxon>Kiloniella</taxon>
    </lineage>
</organism>
<comment type="caution">
    <text evidence="1">The sequence shown here is derived from an EMBL/GenBank/DDBJ whole genome shotgun (WGS) entry which is preliminary data.</text>
</comment>
<dbReference type="InterPro" id="IPR027417">
    <property type="entry name" value="P-loop_NTPase"/>
</dbReference>
<dbReference type="Pfam" id="PF01202">
    <property type="entry name" value="SKI"/>
    <property type="match status" value="1"/>
</dbReference>
<keyword evidence="1" id="KW-0418">Kinase</keyword>
<dbReference type="GO" id="GO:0016301">
    <property type="term" value="F:kinase activity"/>
    <property type="evidence" value="ECO:0007669"/>
    <property type="project" value="UniProtKB-KW"/>
</dbReference>
<dbReference type="InterPro" id="IPR031322">
    <property type="entry name" value="Shikimate/glucono_kinase"/>
</dbReference>
<evidence type="ECO:0000313" key="2">
    <source>
        <dbReference type="Proteomes" id="UP000034491"/>
    </source>
</evidence>
<dbReference type="Proteomes" id="UP000034491">
    <property type="component" value="Unassembled WGS sequence"/>
</dbReference>
<gene>
    <name evidence="1" type="ORF">WH95_13425</name>
</gene>
<dbReference type="SUPFAM" id="SSF52540">
    <property type="entry name" value="P-loop containing nucleoside triphosphate hydrolases"/>
    <property type="match status" value="1"/>
</dbReference>
<proteinExistence type="predicted"/>
<dbReference type="Gene3D" id="3.40.50.300">
    <property type="entry name" value="P-loop containing nucleotide triphosphate hydrolases"/>
    <property type="match status" value="1"/>
</dbReference>
<dbReference type="EMBL" id="LANI01000019">
    <property type="protein sequence ID" value="KKJ76493.1"/>
    <property type="molecule type" value="Genomic_DNA"/>
</dbReference>
<dbReference type="InterPro" id="IPR052922">
    <property type="entry name" value="Cytidylate_Kinase-2"/>
</dbReference>
<keyword evidence="1" id="KW-0808">Transferase</keyword>
<dbReference type="PATRIC" id="fig|1549748.8.peg.879"/>
<dbReference type="RefSeq" id="WP_046508168.1">
    <property type="nucleotide sequence ID" value="NZ_LANI01000019.1"/>
</dbReference>
<dbReference type="AlphaFoldDB" id="A0A0M2RA58"/>
<evidence type="ECO:0000313" key="1">
    <source>
        <dbReference type="EMBL" id="KKJ76493.1"/>
    </source>
</evidence>
<dbReference type="PANTHER" id="PTHR37816">
    <property type="entry name" value="YALI0E33011P"/>
    <property type="match status" value="1"/>
</dbReference>
<accession>A0A0M2RA58</accession>
<dbReference type="PANTHER" id="PTHR37816:SF1">
    <property type="entry name" value="TOXIN"/>
    <property type="match status" value="1"/>
</dbReference>
<sequence length="178" mass="20524">MKRINVIGTSGSGKSTVARNLADVLGYPYVEMDALYWKPNWGEPTVEEFNRDIEKAVSGSTWVLDGNYSRTQPIKWAKVDTIVWVDYSWGRTVFQALKRAITRIIGKKELWPGTGNVESFRMTFLSRQSVILWTLQNYKRNKKRYAKMMSAKEYTHINFVRLTNPAETKKFIASLTAT</sequence>
<dbReference type="STRING" id="1549748.WH95_13425"/>
<name>A0A0M2RA58_9PROT</name>
<dbReference type="OrthoDB" id="7210594at2"/>
<reference evidence="1 2" key="1">
    <citation type="submission" date="2015-03" db="EMBL/GenBank/DDBJ databases">
        <title>Genome sequence of Kiloniella sp. P1-1, isolated from the gut microflora of Pacific white shrimp, Penaeus vannamei.</title>
        <authorList>
            <person name="Shao Z."/>
            <person name="Wang L."/>
            <person name="Li X."/>
        </authorList>
    </citation>
    <scope>NUCLEOTIDE SEQUENCE [LARGE SCALE GENOMIC DNA]</scope>
    <source>
        <strain evidence="1 2">P1-1</strain>
    </source>
</reference>
<keyword evidence="2" id="KW-1185">Reference proteome</keyword>
<protein>
    <submittedName>
        <fullName evidence="1">Adenylate kinase</fullName>
    </submittedName>
</protein>